<evidence type="ECO:0000256" key="5">
    <source>
        <dbReference type="ARBA" id="ARBA00023163"/>
    </source>
</evidence>
<proteinExistence type="inferred from homology"/>
<dbReference type="Proteomes" id="UP000749040">
    <property type="component" value="Unassembled WGS sequence"/>
</dbReference>
<feature type="domain" description="Bacterial transcriptional activator" evidence="7">
    <location>
        <begin position="116"/>
        <end position="261"/>
    </location>
</feature>
<accession>A0ABS2TXN0</accession>
<dbReference type="InterPro" id="IPR036388">
    <property type="entry name" value="WH-like_DNA-bd_sf"/>
</dbReference>
<sequence>MAKSEDEAERLHYRVLGPLAVLRDGVPCTPGPLKHRTLLALLLLSANAPFPAHRLVGALWGARPPRSATAALQIYISSLRRLLDPAHSAARRDAREHPVLGTEASGYVLRVRPGQLDLDRFRTVVATGRARLARGHCHEAGEMFHRALEMWPGRALSDVERSGVLDSHLARLAQERLAVVRDHIDVVICRGQGHEVIGGLERLCADHPRYEEFHRQLMQALSRAGRRTEALDAYARAREVMARDFGVEPGPALRTAQHALLAGRHPYSDEHVRCRAA</sequence>
<dbReference type="PANTHER" id="PTHR35807">
    <property type="entry name" value="TRANSCRIPTIONAL REGULATOR REDD-RELATED"/>
    <property type="match status" value="1"/>
</dbReference>
<dbReference type="SMART" id="SM00862">
    <property type="entry name" value="Trans_reg_C"/>
    <property type="match status" value="1"/>
</dbReference>
<dbReference type="CDD" id="cd15831">
    <property type="entry name" value="BTAD"/>
    <property type="match status" value="1"/>
</dbReference>
<evidence type="ECO:0000256" key="2">
    <source>
        <dbReference type="ARBA" id="ARBA00023012"/>
    </source>
</evidence>
<dbReference type="Pfam" id="PF00486">
    <property type="entry name" value="Trans_reg_C"/>
    <property type="match status" value="1"/>
</dbReference>
<gene>
    <name evidence="8" type="ORF">ITX44_19525</name>
</gene>
<evidence type="ECO:0000256" key="1">
    <source>
        <dbReference type="ARBA" id="ARBA00005820"/>
    </source>
</evidence>
<dbReference type="SMART" id="SM01043">
    <property type="entry name" value="BTAD"/>
    <property type="match status" value="1"/>
</dbReference>
<dbReference type="Gene3D" id="1.25.40.10">
    <property type="entry name" value="Tetratricopeptide repeat domain"/>
    <property type="match status" value="1"/>
</dbReference>
<dbReference type="InterPro" id="IPR005158">
    <property type="entry name" value="BTAD"/>
</dbReference>
<dbReference type="InterPro" id="IPR016032">
    <property type="entry name" value="Sig_transdc_resp-reg_C-effctor"/>
</dbReference>
<dbReference type="InterPro" id="IPR011990">
    <property type="entry name" value="TPR-like_helical_dom_sf"/>
</dbReference>
<dbReference type="InterPro" id="IPR001867">
    <property type="entry name" value="OmpR/PhoB-type_DNA-bd"/>
</dbReference>
<organism evidence="8 9">
    <name type="scientific">Actinacidiphila acididurans</name>
    <dbReference type="NCBI Taxonomy" id="2784346"/>
    <lineage>
        <taxon>Bacteria</taxon>
        <taxon>Bacillati</taxon>
        <taxon>Actinomycetota</taxon>
        <taxon>Actinomycetes</taxon>
        <taxon>Kitasatosporales</taxon>
        <taxon>Streptomycetaceae</taxon>
        <taxon>Actinacidiphila</taxon>
    </lineage>
</organism>
<evidence type="ECO:0000313" key="8">
    <source>
        <dbReference type="EMBL" id="MBM9506708.1"/>
    </source>
</evidence>
<comment type="caution">
    <text evidence="8">The sequence shown here is derived from an EMBL/GenBank/DDBJ whole genome shotgun (WGS) entry which is preliminary data.</text>
</comment>
<dbReference type="InterPro" id="IPR051677">
    <property type="entry name" value="AfsR-DnrI-RedD_regulator"/>
</dbReference>
<evidence type="ECO:0000313" key="9">
    <source>
        <dbReference type="Proteomes" id="UP000749040"/>
    </source>
</evidence>
<reference evidence="8 9" key="1">
    <citation type="submission" date="2021-01" db="EMBL/GenBank/DDBJ databases">
        <title>Streptomyces acididurans sp. nov., isolated from a peat swamp forest soil.</title>
        <authorList>
            <person name="Chantavorakit T."/>
            <person name="Duangmal K."/>
        </authorList>
    </citation>
    <scope>NUCLEOTIDE SEQUENCE [LARGE SCALE GENOMIC DNA]</scope>
    <source>
        <strain evidence="8 9">KK5PA1</strain>
    </source>
</reference>
<keyword evidence="3" id="KW-0805">Transcription regulation</keyword>
<protein>
    <submittedName>
        <fullName evidence="8">AfsR/SARP family transcriptional regulator</fullName>
    </submittedName>
</protein>
<keyword evidence="4" id="KW-0238">DNA-binding</keyword>
<feature type="domain" description="OmpR/PhoB-type" evidence="6">
    <location>
        <begin position="25"/>
        <end position="109"/>
    </location>
</feature>
<name>A0ABS2TXN0_9ACTN</name>
<evidence type="ECO:0000259" key="7">
    <source>
        <dbReference type="SMART" id="SM01043"/>
    </source>
</evidence>
<dbReference type="SUPFAM" id="SSF48452">
    <property type="entry name" value="TPR-like"/>
    <property type="match status" value="1"/>
</dbReference>
<evidence type="ECO:0000256" key="4">
    <source>
        <dbReference type="ARBA" id="ARBA00023125"/>
    </source>
</evidence>
<dbReference type="Pfam" id="PF03704">
    <property type="entry name" value="BTAD"/>
    <property type="match status" value="1"/>
</dbReference>
<keyword evidence="5" id="KW-0804">Transcription</keyword>
<comment type="similarity">
    <text evidence="1">Belongs to the AfsR/DnrI/RedD regulatory family.</text>
</comment>
<keyword evidence="9" id="KW-1185">Reference proteome</keyword>
<dbReference type="PANTHER" id="PTHR35807:SF1">
    <property type="entry name" value="TRANSCRIPTIONAL REGULATOR REDD"/>
    <property type="match status" value="1"/>
</dbReference>
<dbReference type="Gene3D" id="1.10.10.10">
    <property type="entry name" value="Winged helix-like DNA-binding domain superfamily/Winged helix DNA-binding domain"/>
    <property type="match status" value="1"/>
</dbReference>
<keyword evidence="2" id="KW-0902">Two-component regulatory system</keyword>
<dbReference type="RefSeq" id="WP_205358582.1">
    <property type="nucleotide sequence ID" value="NZ_JADKYB010000010.1"/>
</dbReference>
<dbReference type="SUPFAM" id="SSF46894">
    <property type="entry name" value="C-terminal effector domain of the bipartite response regulators"/>
    <property type="match status" value="1"/>
</dbReference>
<evidence type="ECO:0000256" key="3">
    <source>
        <dbReference type="ARBA" id="ARBA00023015"/>
    </source>
</evidence>
<dbReference type="EMBL" id="JADKYB010000010">
    <property type="protein sequence ID" value="MBM9506708.1"/>
    <property type="molecule type" value="Genomic_DNA"/>
</dbReference>
<evidence type="ECO:0000259" key="6">
    <source>
        <dbReference type="SMART" id="SM00862"/>
    </source>
</evidence>